<organism evidence="1">
    <name type="scientific">Petromyces alliaceus</name>
    <name type="common">Aspergillus alliaceus</name>
    <dbReference type="NCBI Taxonomy" id="209559"/>
    <lineage>
        <taxon>Eukaryota</taxon>
        <taxon>Fungi</taxon>
        <taxon>Dikarya</taxon>
        <taxon>Ascomycota</taxon>
        <taxon>Pezizomycotina</taxon>
        <taxon>Eurotiomycetes</taxon>
        <taxon>Eurotiomycetidae</taxon>
        <taxon>Eurotiales</taxon>
        <taxon>Aspergillaceae</taxon>
        <taxon>Aspergillus</taxon>
        <taxon>Aspergillus subgen. Circumdati</taxon>
    </lineage>
</organism>
<reference evidence="1" key="1">
    <citation type="submission" date="2019-04" db="EMBL/GenBank/DDBJ databases">
        <title>Friends and foes A comparative genomics studyof 23 Aspergillus species from section Flavi.</title>
        <authorList>
            <consortium name="DOE Joint Genome Institute"/>
            <person name="Kjaerbolling I."/>
            <person name="Vesth T."/>
            <person name="Frisvad J.C."/>
            <person name="Nybo J.L."/>
            <person name="Theobald S."/>
            <person name="Kildgaard S."/>
            <person name="Isbrandt T."/>
            <person name="Kuo A."/>
            <person name="Sato A."/>
            <person name="Lyhne E.K."/>
            <person name="Kogle M.E."/>
            <person name="Wiebenga A."/>
            <person name="Kun R.S."/>
            <person name="Lubbers R.J."/>
            <person name="Makela M.R."/>
            <person name="Barry K."/>
            <person name="Chovatia M."/>
            <person name="Clum A."/>
            <person name="Daum C."/>
            <person name="Haridas S."/>
            <person name="He G."/>
            <person name="LaButti K."/>
            <person name="Lipzen A."/>
            <person name="Mondo S."/>
            <person name="Riley R."/>
            <person name="Salamov A."/>
            <person name="Simmons B.A."/>
            <person name="Magnuson J.K."/>
            <person name="Henrissat B."/>
            <person name="Mortensen U.H."/>
            <person name="Larsen T.O."/>
            <person name="Devries R.P."/>
            <person name="Grigoriev I.V."/>
            <person name="Machida M."/>
            <person name="Baker S.E."/>
            <person name="Andersen M.R."/>
        </authorList>
    </citation>
    <scope>NUCLEOTIDE SEQUENCE [LARGE SCALE GENOMIC DNA]</scope>
    <source>
        <strain evidence="1">IBT 14317</strain>
    </source>
</reference>
<proteinExistence type="predicted"/>
<evidence type="ECO:0000313" key="1">
    <source>
        <dbReference type="EMBL" id="KAE8390939.1"/>
    </source>
</evidence>
<dbReference type="EMBL" id="ML735250">
    <property type="protein sequence ID" value="KAE8390939.1"/>
    <property type="molecule type" value="Genomic_DNA"/>
</dbReference>
<dbReference type="Proteomes" id="UP000326877">
    <property type="component" value="Unassembled WGS sequence"/>
</dbReference>
<sequence length="122" mass="13403">MLHIICLARVNELLRPTPPGGWCPDSHTFPIVFLQLIEWNKVLPLNLGGEGGRKSMMTTSYLRFTTAPDALSIIVVFTDKSTCNNLCCLKWWLGVGSVSLQSLHQSSIAIDIGLNNVYNGAT</sequence>
<name>A0A5N7CAG5_PETAA</name>
<gene>
    <name evidence="1" type="ORF">BDV23DRAFT_154159</name>
</gene>
<dbReference type="AlphaFoldDB" id="A0A5N7CAG5"/>
<accession>A0A5N7CAG5</accession>
<protein>
    <submittedName>
        <fullName evidence="1">Uncharacterized protein</fullName>
    </submittedName>
</protein>